<feature type="region of interest" description="Disordered" evidence="1">
    <location>
        <begin position="328"/>
        <end position="426"/>
    </location>
</feature>
<feature type="compositionally biased region" description="Basic residues" evidence="1">
    <location>
        <begin position="113"/>
        <end position="122"/>
    </location>
</feature>
<dbReference type="Pfam" id="PF11001">
    <property type="entry name" value="AFUB_07903_YDR124W_hel"/>
    <property type="match status" value="1"/>
</dbReference>
<evidence type="ECO:0000313" key="4">
    <source>
        <dbReference type="Proteomes" id="UP000215127"/>
    </source>
</evidence>
<feature type="region of interest" description="Disordered" evidence="1">
    <location>
        <begin position="82"/>
        <end position="122"/>
    </location>
</feature>
<dbReference type="EMBL" id="LT853699">
    <property type="protein sequence ID" value="SMQ53536.1"/>
    <property type="molecule type" value="Genomic_DNA"/>
</dbReference>
<evidence type="ECO:0000256" key="1">
    <source>
        <dbReference type="SAM" id="MobiDB-lite"/>
    </source>
</evidence>
<sequence length="638" mass="72122">MVLRRKSVQDALMKKKQGTQNVGSQSQRFEEARRILEAKGFYDYAFVIADGTGYARVHTVGQGKKFLDGAAFAAQTDKTNALLDVSGGEQPTTSDDEIDDVPDRASRSGNGRRAGRTTQHRGRAMLPEIETPINLPTISKPVPIPEAPNNSLTLSRPAQPSQSKSPMLSIRLDNEVAIVEFLASRLKAMQQVVDKKIAKAWIKGICPKKQARFPYSNKTKACRRLPAWWPSTDDCPFVEPDHIKRDPRVTLLIHLLRLRPSPQQLNTWNEDNTDYNETHVRQGWTAFLEEIAGPETIDECPKVSVEKAERRRKYLSQIYELAGMEEEYKRDDRDGSDRFYYQPDEEDNKRPALASAPTPVAKRPREQSVGTSSAQASRSSSILDRRPKAKRSRKDSMSVSDEPNVTQNSEQKQKRRCASTEEHTMQSLVPTVNNTESPGMNSVAPALQPRQNSWPEAQMEAIPTKTERRARPRRRPVEHISTARTHDRNQWHGSPLAPPTYLSGGATQPYCSPMQFPGRQDFGLPPYSMDRDMMQQASQSSFQSITPEAHFPASNPAVPELMGIPHYSSPEHHYAMTTLPPNCFMPAVMDHRMMDLQLPLRPHEWPMMHEQNLAGGHMLLDYHSPQFDNHAQPWNTIV</sequence>
<evidence type="ECO:0000313" key="3">
    <source>
        <dbReference type="EMBL" id="SMQ53536.1"/>
    </source>
</evidence>
<dbReference type="InterPro" id="IPR047092">
    <property type="entry name" value="AFUB_07903/YDR124W-like_hel"/>
</dbReference>
<dbReference type="InterPro" id="IPR021264">
    <property type="entry name" value="AFUB_079030/YDR124W-like"/>
</dbReference>
<name>A0A1X7S1H6_ZYMT9</name>
<organism evidence="3 4">
    <name type="scientific">Zymoseptoria tritici (strain ST99CH_3D7)</name>
    <dbReference type="NCBI Taxonomy" id="1276538"/>
    <lineage>
        <taxon>Eukaryota</taxon>
        <taxon>Fungi</taxon>
        <taxon>Dikarya</taxon>
        <taxon>Ascomycota</taxon>
        <taxon>Pezizomycotina</taxon>
        <taxon>Dothideomycetes</taxon>
        <taxon>Dothideomycetidae</taxon>
        <taxon>Mycosphaerellales</taxon>
        <taxon>Mycosphaerellaceae</taxon>
        <taxon>Zymoseptoria</taxon>
    </lineage>
</organism>
<keyword evidence="4" id="KW-1185">Reference proteome</keyword>
<evidence type="ECO:0000259" key="2">
    <source>
        <dbReference type="Pfam" id="PF11001"/>
    </source>
</evidence>
<gene>
    <name evidence="3" type="ORF">ZT3D7_G8690</name>
</gene>
<reference evidence="3 4" key="1">
    <citation type="submission" date="2016-06" db="EMBL/GenBank/DDBJ databases">
        <authorList>
            <person name="Kjaerup R.B."/>
            <person name="Dalgaard T.S."/>
            <person name="Juul-Madsen H.R."/>
        </authorList>
    </citation>
    <scope>NUCLEOTIDE SEQUENCE [LARGE SCALE GENOMIC DNA]</scope>
</reference>
<dbReference type="AlphaFoldDB" id="A0A1X7S1H6"/>
<dbReference type="PANTHER" id="PTHR36102">
    <property type="entry name" value="CHROMOSOME 10, WHOLE GENOME SHOTGUN SEQUENCE"/>
    <property type="match status" value="1"/>
</dbReference>
<feature type="domain" description="Subtelomeric hrmA-associated cluster protein AFUB-079030/YDR124W-like helical bundle" evidence="2">
    <location>
        <begin position="172"/>
        <end position="291"/>
    </location>
</feature>
<dbReference type="Proteomes" id="UP000215127">
    <property type="component" value="Chromosome 8"/>
</dbReference>
<dbReference type="PANTHER" id="PTHR36102:SF1">
    <property type="entry name" value="YDR124W-LIKE HELICAL BUNDLE DOMAIN-CONTAINING PROTEIN"/>
    <property type="match status" value="1"/>
</dbReference>
<proteinExistence type="predicted"/>
<feature type="compositionally biased region" description="Polar residues" evidence="1">
    <location>
        <begin position="148"/>
        <end position="166"/>
    </location>
</feature>
<feature type="compositionally biased region" description="Low complexity" evidence="1">
    <location>
        <begin position="372"/>
        <end position="381"/>
    </location>
</feature>
<feature type="region of interest" description="Disordered" evidence="1">
    <location>
        <begin position="136"/>
        <end position="166"/>
    </location>
</feature>
<feature type="region of interest" description="Disordered" evidence="1">
    <location>
        <begin position="465"/>
        <end position="495"/>
    </location>
</feature>
<feature type="compositionally biased region" description="Basic and acidic residues" evidence="1">
    <location>
        <begin position="328"/>
        <end position="337"/>
    </location>
</feature>
<feature type="compositionally biased region" description="Polar residues" evidence="1">
    <location>
        <begin position="397"/>
        <end position="410"/>
    </location>
</feature>
<protein>
    <recommendedName>
        <fullName evidence="2">Subtelomeric hrmA-associated cluster protein AFUB-079030/YDR124W-like helical bundle domain-containing protein</fullName>
    </recommendedName>
</protein>
<dbReference type="STRING" id="1276538.A0A1X7S1H6"/>
<accession>A0A1X7S1H6</accession>